<dbReference type="InterPro" id="IPR015094">
    <property type="entry name" value="Integrase_lambda-typ_DNA-bd_N"/>
</dbReference>
<dbReference type="PROSITE" id="PS51900">
    <property type="entry name" value="CB"/>
    <property type="match status" value="1"/>
</dbReference>
<accession>A0A1H6NW15</accession>
<dbReference type="Gene3D" id="1.10.150.130">
    <property type="match status" value="1"/>
</dbReference>
<feature type="domain" description="Core-binding (CB)" evidence="7">
    <location>
        <begin position="72"/>
        <end position="150"/>
    </location>
</feature>
<dbReference type="OrthoDB" id="8781634at2"/>
<feature type="region of interest" description="Disordered" evidence="6">
    <location>
        <begin position="1"/>
        <end position="40"/>
    </location>
</feature>
<name>A0A1H6NW15_9PSED</name>
<keyword evidence="3 5" id="KW-0238">DNA-binding</keyword>
<gene>
    <name evidence="8" type="ORF">SAMN05216581_3274</name>
</gene>
<evidence type="ECO:0000256" key="4">
    <source>
        <dbReference type="ARBA" id="ARBA00023172"/>
    </source>
</evidence>
<organism evidence="8 9">
    <name type="scientific">Pseudomonas asplenii</name>
    <dbReference type="NCBI Taxonomy" id="53407"/>
    <lineage>
        <taxon>Bacteria</taxon>
        <taxon>Pseudomonadati</taxon>
        <taxon>Pseudomonadota</taxon>
        <taxon>Gammaproteobacteria</taxon>
        <taxon>Pseudomonadales</taxon>
        <taxon>Pseudomonadaceae</taxon>
        <taxon>Pseudomonas</taxon>
    </lineage>
</organism>
<protein>
    <submittedName>
        <fullName evidence="8">Phage integrase family protein</fullName>
    </submittedName>
</protein>
<evidence type="ECO:0000313" key="9">
    <source>
        <dbReference type="Proteomes" id="UP000182272"/>
    </source>
</evidence>
<dbReference type="Gene3D" id="1.10.443.10">
    <property type="entry name" value="Intergrase catalytic core"/>
    <property type="match status" value="1"/>
</dbReference>
<dbReference type="InterPro" id="IPR013762">
    <property type="entry name" value="Integrase-like_cat_sf"/>
</dbReference>
<dbReference type="Proteomes" id="UP000182272">
    <property type="component" value="Chromosome I"/>
</dbReference>
<reference evidence="8 9" key="1">
    <citation type="submission" date="2016-10" db="EMBL/GenBank/DDBJ databases">
        <authorList>
            <person name="de Groot N.N."/>
        </authorList>
    </citation>
    <scope>NUCLEOTIDE SEQUENCE [LARGE SCALE GENOMIC DNA]</scope>
    <source>
        <strain evidence="8 9">LMG 2158</strain>
    </source>
</reference>
<dbReference type="InterPro" id="IPR010998">
    <property type="entry name" value="Integrase_recombinase_N"/>
</dbReference>
<evidence type="ECO:0000256" key="6">
    <source>
        <dbReference type="SAM" id="MobiDB-lite"/>
    </source>
</evidence>
<keyword evidence="2" id="KW-0229">DNA integration</keyword>
<dbReference type="GO" id="GO:0003677">
    <property type="term" value="F:DNA binding"/>
    <property type="evidence" value="ECO:0007669"/>
    <property type="project" value="UniProtKB-UniRule"/>
</dbReference>
<dbReference type="Pfam" id="PF09003">
    <property type="entry name" value="Arm-DNA-bind_1"/>
    <property type="match status" value="1"/>
</dbReference>
<sequence>MVPRPRSATNKALPPNLYSNNGGESYRYRRPDTGTWHGMGTDRQKAIQAAKQLNSLLMVGNDLVAGVIGTGSTVAEFLDIYERDILPPRELAKATMDLYRIRARQFREAFGGKPIDEVTIRQVAEYLDKMTPRAANQARAILVDVFNHAASKGLCTDNPAASTIPKIEKKQRKRHTIEGLKAIRAKSPLWLQNAIDLALITAQRRGDILNMKFSDVHDGGLHVVQSKTEKASDAGWIKFAMTAELSEVIARCRDNIASPYLVHRKPERKKQKQAEGKDHWTKVEERFLTRAFKDARDAAGCYADWSEAEQPGFHEVRALSLHLYKRAGKDGQKIAGHTTEGMTRNYQKDHSEIIWSEVVADLNIREFSS</sequence>
<keyword evidence="4" id="KW-0233">DNA recombination</keyword>
<dbReference type="GO" id="GO:0006310">
    <property type="term" value="P:DNA recombination"/>
    <property type="evidence" value="ECO:0007669"/>
    <property type="project" value="UniProtKB-KW"/>
</dbReference>
<evidence type="ECO:0000256" key="2">
    <source>
        <dbReference type="ARBA" id="ARBA00022908"/>
    </source>
</evidence>
<evidence type="ECO:0000256" key="5">
    <source>
        <dbReference type="PROSITE-ProRule" id="PRU01248"/>
    </source>
</evidence>
<proteinExistence type="inferred from homology"/>
<dbReference type="SUPFAM" id="SSF56349">
    <property type="entry name" value="DNA breaking-rejoining enzymes"/>
    <property type="match status" value="1"/>
</dbReference>
<evidence type="ECO:0000313" key="8">
    <source>
        <dbReference type="EMBL" id="SEI16967.1"/>
    </source>
</evidence>
<dbReference type="InterPro" id="IPR002104">
    <property type="entry name" value="Integrase_catalytic"/>
</dbReference>
<evidence type="ECO:0000259" key="7">
    <source>
        <dbReference type="PROSITE" id="PS51900"/>
    </source>
</evidence>
<dbReference type="InterPro" id="IPR016177">
    <property type="entry name" value="DNA-bd_dom_sf"/>
</dbReference>
<dbReference type="Pfam" id="PF00589">
    <property type="entry name" value="Phage_integrase"/>
    <property type="match status" value="1"/>
</dbReference>
<dbReference type="GO" id="GO:0008907">
    <property type="term" value="F:integrase activity"/>
    <property type="evidence" value="ECO:0007669"/>
    <property type="project" value="InterPro"/>
</dbReference>
<dbReference type="InterPro" id="IPR011010">
    <property type="entry name" value="DNA_brk_join_enz"/>
</dbReference>
<dbReference type="RefSeq" id="WP_029530628.1">
    <property type="nucleotide sequence ID" value="NZ_LT629972.1"/>
</dbReference>
<dbReference type="EMBL" id="LT629972">
    <property type="protein sequence ID" value="SEI16967.1"/>
    <property type="molecule type" value="Genomic_DNA"/>
</dbReference>
<evidence type="ECO:0000256" key="1">
    <source>
        <dbReference type="ARBA" id="ARBA00008857"/>
    </source>
</evidence>
<evidence type="ECO:0000256" key="3">
    <source>
        <dbReference type="ARBA" id="ARBA00023125"/>
    </source>
</evidence>
<dbReference type="Gene3D" id="3.30.160.60">
    <property type="entry name" value="Classic Zinc Finger"/>
    <property type="match status" value="1"/>
</dbReference>
<dbReference type="InterPro" id="IPR044068">
    <property type="entry name" value="CB"/>
</dbReference>
<comment type="similarity">
    <text evidence="1">Belongs to the 'phage' integrase family.</text>
</comment>
<dbReference type="AlphaFoldDB" id="A0A1H6NW15"/>
<dbReference type="SUPFAM" id="SSF54171">
    <property type="entry name" value="DNA-binding domain"/>
    <property type="match status" value="1"/>
</dbReference>